<evidence type="ECO:0000256" key="1">
    <source>
        <dbReference type="ARBA" id="ARBA00001946"/>
    </source>
</evidence>
<dbReference type="PANTHER" id="PTHR43340:SF1">
    <property type="entry name" value="HYPOXANTHINE PHOSPHORIBOSYLTRANSFERASE"/>
    <property type="match status" value="1"/>
</dbReference>
<dbReference type="SUPFAM" id="SSF53271">
    <property type="entry name" value="PRTase-like"/>
    <property type="match status" value="1"/>
</dbReference>
<accession>A0ABT6ZKM3</accession>
<keyword evidence="11 15" id="KW-0547">Nucleotide-binding</keyword>
<comment type="catalytic activity">
    <reaction evidence="13">
        <text>GMP + diphosphate = guanine + 5-phospho-alpha-D-ribose 1-diphosphate</text>
        <dbReference type="Rhea" id="RHEA:25424"/>
        <dbReference type="ChEBI" id="CHEBI:16235"/>
        <dbReference type="ChEBI" id="CHEBI:33019"/>
        <dbReference type="ChEBI" id="CHEBI:58017"/>
        <dbReference type="ChEBI" id="CHEBI:58115"/>
        <dbReference type="EC" id="2.4.2.8"/>
    </reaction>
    <physiologicalReaction direction="right-to-left" evidence="13">
        <dbReference type="Rhea" id="RHEA:25426"/>
    </physiologicalReaction>
</comment>
<keyword evidence="12 15" id="KW-0460">Magnesium</keyword>
<keyword evidence="9 15" id="KW-0479">Metal-binding</keyword>
<comment type="pathway">
    <text evidence="4">Purine metabolism; GMP biosynthesis via salvage pathway; GMP from guanine: step 1/1.</text>
</comment>
<keyword evidence="8 15" id="KW-0808">Transferase</keyword>
<comment type="cofactor">
    <cofactor evidence="1 15">
        <name>Mg(2+)</name>
        <dbReference type="ChEBI" id="CHEBI:18420"/>
    </cofactor>
</comment>
<protein>
    <recommendedName>
        <fullName evidence="15">Hypoxanthine phosphoribosyltransferase</fullName>
        <ecNumber evidence="15">2.4.2.8</ecNumber>
    </recommendedName>
</protein>
<feature type="domain" description="Phosphoribosyltransferase" evidence="16">
    <location>
        <begin position="16"/>
        <end position="163"/>
    </location>
</feature>
<dbReference type="RefSeq" id="WP_283713138.1">
    <property type="nucleotide sequence ID" value="NZ_JASJEW010000002.1"/>
</dbReference>
<dbReference type="Pfam" id="PF00156">
    <property type="entry name" value="Pribosyltran"/>
    <property type="match status" value="1"/>
</dbReference>
<evidence type="ECO:0000256" key="6">
    <source>
        <dbReference type="ARBA" id="ARBA00022490"/>
    </source>
</evidence>
<comment type="caution">
    <text evidence="17">The sequence shown here is derived from an EMBL/GenBank/DDBJ whole genome shotgun (WGS) entry which is preliminary data.</text>
</comment>
<evidence type="ECO:0000256" key="11">
    <source>
        <dbReference type="ARBA" id="ARBA00022741"/>
    </source>
</evidence>
<comment type="pathway">
    <text evidence="3 15">Purine metabolism; IMP biosynthesis via salvage pathway; IMP from hypoxanthine: step 1/1.</text>
</comment>
<evidence type="ECO:0000256" key="2">
    <source>
        <dbReference type="ARBA" id="ARBA00004496"/>
    </source>
</evidence>
<comment type="similarity">
    <text evidence="5 15">Belongs to the purine/pyrimidine phosphoribosyltransferase family.</text>
</comment>
<dbReference type="Gene3D" id="3.40.50.2020">
    <property type="match status" value="1"/>
</dbReference>
<dbReference type="InterPro" id="IPR000836">
    <property type="entry name" value="PRTase_dom"/>
</dbReference>
<dbReference type="InterPro" id="IPR050408">
    <property type="entry name" value="HGPRT"/>
</dbReference>
<dbReference type="PANTHER" id="PTHR43340">
    <property type="entry name" value="HYPOXANTHINE-GUANINE PHOSPHORIBOSYLTRANSFERASE"/>
    <property type="match status" value="1"/>
</dbReference>
<dbReference type="EC" id="2.4.2.8" evidence="15"/>
<organism evidence="17 18">
    <name type="scientific">Kribbibacterium absianum</name>
    <dbReference type="NCBI Taxonomy" id="3044210"/>
    <lineage>
        <taxon>Bacteria</taxon>
        <taxon>Bacillati</taxon>
        <taxon>Actinomycetota</taxon>
        <taxon>Coriobacteriia</taxon>
        <taxon>Coriobacteriales</taxon>
        <taxon>Kribbibacteriaceae</taxon>
        <taxon>Kribbibacterium</taxon>
    </lineage>
</organism>
<keyword evidence="7 15" id="KW-0328">Glycosyltransferase</keyword>
<name>A0ABT6ZKM3_9ACTN</name>
<dbReference type="InterPro" id="IPR029057">
    <property type="entry name" value="PRTase-like"/>
</dbReference>
<evidence type="ECO:0000256" key="9">
    <source>
        <dbReference type="ARBA" id="ARBA00022723"/>
    </source>
</evidence>
<dbReference type="NCBIfam" id="TIGR01203">
    <property type="entry name" value="HGPRTase"/>
    <property type="match status" value="1"/>
</dbReference>
<evidence type="ECO:0000256" key="4">
    <source>
        <dbReference type="ARBA" id="ARBA00004676"/>
    </source>
</evidence>
<evidence type="ECO:0000256" key="14">
    <source>
        <dbReference type="ARBA" id="ARBA00049402"/>
    </source>
</evidence>
<evidence type="ECO:0000256" key="7">
    <source>
        <dbReference type="ARBA" id="ARBA00022676"/>
    </source>
</evidence>
<dbReference type="CDD" id="cd06223">
    <property type="entry name" value="PRTases_typeI"/>
    <property type="match status" value="1"/>
</dbReference>
<evidence type="ECO:0000313" key="17">
    <source>
        <dbReference type="EMBL" id="MDJ1129585.1"/>
    </source>
</evidence>
<dbReference type="InterPro" id="IPR005904">
    <property type="entry name" value="Hxn_phspho_trans"/>
</dbReference>
<evidence type="ECO:0000313" key="18">
    <source>
        <dbReference type="Proteomes" id="UP001431693"/>
    </source>
</evidence>
<keyword evidence="10 15" id="KW-0660">Purine salvage</keyword>
<comment type="catalytic activity">
    <reaction evidence="14">
        <text>IMP + diphosphate = hypoxanthine + 5-phospho-alpha-D-ribose 1-diphosphate</text>
        <dbReference type="Rhea" id="RHEA:17973"/>
        <dbReference type="ChEBI" id="CHEBI:17368"/>
        <dbReference type="ChEBI" id="CHEBI:33019"/>
        <dbReference type="ChEBI" id="CHEBI:58017"/>
        <dbReference type="ChEBI" id="CHEBI:58053"/>
        <dbReference type="EC" id="2.4.2.8"/>
    </reaction>
    <physiologicalReaction direction="right-to-left" evidence="14">
        <dbReference type="Rhea" id="RHEA:17975"/>
    </physiologicalReaction>
</comment>
<evidence type="ECO:0000256" key="13">
    <source>
        <dbReference type="ARBA" id="ARBA00048811"/>
    </source>
</evidence>
<evidence type="ECO:0000256" key="8">
    <source>
        <dbReference type="ARBA" id="ARBA00022679"/>
    </source>
</evidence>
<evidence type="ECO:0000256" key="15">
    <source>
        <dbReference type="RuleBase" id="RU364099"/>
    </source>
</evidence>
<evidence type="ECO:0000256" key="10">
    <source>
        <dbReference type="ARBA" id="ARBA00022726"/>
    </source>
</evidence>
<proteinExistence type="inferred from homology"/>
<evidence type="ECO:0000256" key="5">
    <source>
        <dbReference type="ARBA" id="ARBA00008391"/>
    </source>
</evidence>
<evidence type="ECO:0000256" key="3">
    <source>
        <dbReference type="ARBA" id="ARBA00004669"/>
    </source>
</evidence>
<sequence length="182" mass="19986">MVELHPDIEKVVLSEDQIAEIVAGLGAQITRDYADKNPLVICVLKGAAIVTADLVRQIKTPITMDFMAVSSYGDGTTSSGVVRILKDLDTRIEGRHVIIVEDILDSGLTLSYLIRLLKSRNPASVAVAAFLVKDLEDRESAVSPHYVGAHVPNEFLVGYGLDYAERYRNLPYIGVLKPECYL</sequence>
<reference evidence="17" key="1">
    <citation type="submission" date="2023-05" db="EMBL/GenBank/DDBJ databases">
        <title>[olsenella] sp. nov., isolated from a pig farm feces dump.</title>
        <authorList>
            <person name="Chang Y.-H."/>
        </authorList>
    </citation>
    <scope>NUCLEOTIDE SEQUENCE</scope>
    <source>
        <strain evidence="17">YH-ols2217</strain>
    </source>
</reference>
<dbReference type="Proteomes" id="UP001431693">
    <property type="component" value="Unassembled WGS sequence"/>
</dbReference>
<dbReference type="GO" id="GO:0016757">
    <property type="term" value="F:glycosyltransferase activity"/>
    <property type="evidence" value="ECO:0007669"/>
    <property type="project" value="UniProtKB-KW"/>
</dbReference>
<dbReference type="EMBL" id="JASJEX010000003">
    <property type="protein sequence ID" value="MDJ1129585.1"/>
    <property type="molecule type" value="Genomic_DNA"/>
</dbReference>
<keyword evidence="6 15" id="KW-0963">Cytoplasm</keyword>
<evidence type="ECO:0000256" key="12">
    <source>
        <dbReference type="ARBA" id="ARBA00022842"/>
    </source>
</evidence>
<evidence type="ECO:0000259" key="16">
    <source>
        <dbReference type="Pfam" id="PF00156"/>
    </source>
</evidence>
<gene>
    <name evidence="17" type="primary">hpt</name>
    <name evidence="17" type="ORF">QJ043_05755</name>
</gene>
<comment type="subcellular location">
    <subcellularLocation>
        <location evidence="2 15">Cytoplasm</location>
    </subcellularLocation>
</comment>
<keyword evidence="18" id="KW-1185">Reference proteome</keyword>